<proteinExistence type="predicted"/>
<accession>A0A8B6CVT4</accession>
<name>A0A8B6CVT4_MYTGA</name>
<gene>
    <name evidence="2" type="ORF">MGAL_10B041172</name>
</gene>
<comment type="caution">
    <text evidence="2">The sequence shown here is derived from an EMBL/GenBank/DDBJ whole genome shotgun (WGS) entry which is preliminary data.</text>
</comment>
<dbReference type="EMBL" id="UYJE01002502">
    <property type="protein sequence ID" value="VDI11367.1"/>
    <property type="molecule type" value="Genomic_DNA"/>
</dbReference>
<feature type="compositionally biased region" description="Polar residues" evidence="1">
    <location>
        <begin position="130"/>
        <end position="146"/>
    </location>
</feature>
<feature type="compositionally biased region" description="Basic and acidic residues" evidence="1">
    <location>
        <begin position="48"/>
        <end position="58"/>
    </location>
</feature>
<feature type="region of interest" description="Disordered" evidence="1">
    <location>
        <begin position="1"/>
        <end position="146"/>
    </location>
</feature>
<reference evidence="2" key="1">
    <citation type="submission" date="2018-11" db="EMBL/GenBank/DDBJ databases">
        <authorList>
            <person name="Alioto T."/>
            <person name="Alioto T."/>
        </authorList>
    </citation>
    <scope>NUCLEOTIDE SEQUENCE</scope>
</reference>
<feature type="non-terminal residue" evidence="2">
    <location>
        <position position="146"/>
    </location>
</feature>
<dbReference type="Proteomes" id="UP000596742">
    <property type="component" value="Unassembled WGS sequence"/>
</dbReference>
<sequence length="146" mass="16039">MEINSPTIEQETLVNRSPNCEMERAEENMSDQRTTDFVENSHSITDSRNSESTEKPDDTTQSDDTNKEALPSTSVDKMDLEIGNGMESLDELDGSSRPTNDDSPNDGGDPEKEDVTDMEFQDGSAVPVTDDTTIEGSNPVNTEDNE</sequence>
<keyword evidence="3" id="KW-1185">Reference proteome</keyword>
<evidence type="ECO:0000256" key="1">
    <source>
        <dbReference type="SAM" id="MobiDB-lite"/>
    </source>
</evidence>
<evidence type="ECO:0000313" key="2">
    <source>
        <dbReference type="EMBL" id="VDI11367.1"/>
    </source>
</evidence>
<organism evidence="2 3">
    <name type="scientific">Mytilus galloprovincialis</name>
    <name type="common">Mediterranean mussel</name>
    <dbReference type="NCBI Taxonomy" id="29158"/>
    <lineage>
        <taxon>Eukaryota</taxon>
        <taxon>Metazoa</taxon>
        <taxon>Spiralia</taxon>
        <taxon>Lophotrochozoa</taxon>
        <taxon>Mollusca</taxon>
        <taxon>Bivalvia</taxon>
        <taxon>Autobranchia</taxon>
        <taxon>Pteriomorphia</taxon>
        <taxon>Mytilida</taxon>
        <taxon>Mytiloidea</taxon>
        <taxon>Mytilidae</taxon>
        <taxon>Mytilinae</taxon>
        <taxon>Mytilus</taxon>
    </lineage>
</organism>
<protein>
    <submittedName>
        <fullName evidence="2">Uncharacterized protein</fullName>
    </submittedName>
</protein>
<feature type="compositionally biased region" description="Polar residues" evidence="1">
    <location>
        <begin position="1"/>
        <end position="18"/>
    </location>
</feature>
<evidence type="ECO:0000313" key="3">
    <source>
        <dbReference type="Proteomes" id="UP000596742"/>
    </source>
</evidence>
<feature type="compositionally biased region" description="Polar residues" evidence="1">
    <location>
        <begin position="31"/>
        <end position="47"/>
    </location>
</feature>
<dbReference type="AlphaFoldDB" id="A0A8B6CVT4"/>